<feature type="non-terminal residue" evidence="3">
    <location>
        <position position="366"/>
    </location>
</feature>
<organism evidence="3 4">
    <name type="scientific">Phycomyces blakesleeanus (strain ATCC 8743b / DSM 1359 / FGSC 10004 / NBRC 33097 / NRRL 1555)</name>
    <dbReference type="NCBI Taxonomy" id="763407"/>
    <lineage>
        <taxon>Eukaryota</taxon>
        <taxon>Fungi</taxon>
        <taxon>Fungi incertae sedis</taxon>
        <taxon>Mucoromycota</taxon>
        <taxon>Mucoromycotina</taxon>
        <taxon>Mucoromycetes</taxon>
        <taxon>Mucorales</taxon>
        <taxon>Phycomycetaceae</taxon>
        <taxon>Phycomyces</taxon>
    </lineage>
</organism>
<dbReference type="InterPro" id="IPR029052">
    <property type="entry name" value="Metallo-depent_PP-like"/>
</dbReference>
<dbReference type="InParanoid" id="A0A163A3M2"/>
<dbReference type="AlphaFoldDB" id="A0A163A3M2"/>
<dbReference type="Pfam" id="PF10360">
    <property type="entry name" value="DUF2433"/>
    <property type="match status" value="1"/>
</dbReference>
<dbReference type="RefSeq" id="XP_018288871.1">
    <property type="nucleotide sequence ID" value="XM_018444082.1"/>
</dbReference>
<sequence length="366" mass="40646">QVFDMDGKRILCTADVRGNIALLNKLAKDTNAQYIIHTGDFGFYEQSSLDRISDRTLRHLVQYSTLIPATTRNYLSKLEVPKVRSAFEESYQHLLSQFTDFLAGKQRLEVPVYTVWGACEDVSVLEKFRSGEYSIPNLHILDEANSELLNIGGVSLRLFGLGGACVQHKLFDNGEGTDTIAGGSGTMWTTTLQIGELVETAQEVFDPSEVRVLVTHASPGREGLLAQLALSLRVDFTISAGLHFRYGISYNEFACQPHQDHYRNRLEASKESFMNLWNSIQSQVESSVDVHQKKLLKHALDVVNRLPPDAQYTPSAPGPAGSQPDANLDDQAFKNMWNFNLPDAAYGWTILNIQNGHIGTETHSGG</sequence>
<protein>
    <recommendedName>
        <fullName evidence="2">DUF2433 domain-containing protein</fullName>
    </recommendedName>
</protein>
<accession>A0A163A3M2</accession>
<dbReference type="STRING" id="763407.A0A163A3M2"/>
<gene>
    <name evidence="3" type="ORF">PHYBLDRAFT_99097</name>
</gene>
<dbReference type="SUPFAM" id="SSF56300">
    <property type="entry name" value="Metallo-dependent phosphatases"/>
    <property type="match status" value="1"/>
</dbReference>
<feature type="non-terminal residue" evidence="3">
    <location>
        <position position="1"/>
    </location>
</feature>
<evidence type="ECO:0000313" key="3">
    <source>
        <dbReference type="EMBL" id="OAD70831.1"/>
    </source>
</evidence>
<keyword evidence="4" id="KW-1185">Reference proteome</keyword>
<feature type="region of interest" description="Disordered" evidence="1">
    <location>
        <begin position="307"/>
        <end position="327"/>
    </location>
</feature>
<proteinExistence type="predicted"/>
<feature type="domain" description="DUF2433" evidence="2">
    <location>
        <begin position="246"/>
        <end position="366"/>
    </location>
</feature>
<dbReference type="InterPro" id="IPR018829">
    <property type="entry name" value="DUF2433"/>
</dbReference>
<dbReference type="EMBL" id="KV440987">
    <property type="protein sequence ID" value="OAD70831.1"/>
    <property type="molecule type" value="Genomic_DNA"/>
</dbReference>
<dbReference type="PANTHER" id="PTHR31987:SF11">
    <property type="entry name" value="DUF2433 DOMAIN-CONTAINING PROTEIN"/>
    <property type="match status" value="1"/>
</dbReference>
<dbReference type="PANTHER" id="PTHR31987">
    <property type="entry name" value="GLUTAMINASE A-RELATED"/>
    <property type="match status" value="1"/>
</dbReference>
<evidence type="ECO:0000313" key="4">
    <source>
        <dbReference type="Proteomes" id="UP000077315"/>
    </source>
</evidence>
<evidence type="ECO:0000256" key="1">
    <source>
        <dbReference type="SAM" id="MobiDB-lite"/>
    </source>
</evidence>
<dbReference type="InterPro" id="IPR052743">
    <property type="entry name" value="Glutaminase_GtaA"/>
</dbReference>
<dbReference type="GeneID" id="29004987"/>
<dbReference type="OrthoDB" id="3918848at2759"/>
<name>A0A163A3M2_PHYB8</name>
<dbReference type="VEuPathDB" id="FungiDB:PHYBLDRAFT_99097"/>
<dbReference type="Proteomes" id="UP000077315">
    <property type="component" value="Unassembled WGS sequence"/>
</dbReference>
<reference evidence="4" key="1">
    <citation type="submission" date="2015-06" db="EMBL/GenBank/DDBJ databases">
        <title>Expansion of signal transduction pathways in fungi by whole-genome duplication.</title>
        <authorList>
            <consortium name="DOE Joint Genome Institute"/>
            <person name="Corrochano L.M."/>
            <person name="Kuo A."/>
            <person name="Marcet-Houben M."/>
            <person name="Polaino S."/>
            <person name="Salamov A."/>
            <person name="Villalobos J.M."/>
            <person name="Alvarez M.I."/>
            <person name="Avalos J."/>
            <person name="Benito E.P."/>
            <person name="Benoit I."/>
            <person name="Burger G."/>
            <person name="Camino L.P."/>
            <person name="Canovas D."/>
            <person name="Cerda-Olmedo E."/>
            <person name="Cheng J.-F."/>
            <person name="Dominguez A."/>
            <person name="Elias M."/>
            <person name="Eslava A.P."/>
            <person name="Glaser F."/>
            <person name="Grimwood J."/>
            <person name="Gutierrez G."/>
            <person name="Heitman J."/>
            <person name="Henrissat B."/>
            <person name="Iturriaga E.A."/>
            <person name="Lang B.F."/>
            <person name="Lavin J.L."/>
            <person name="Lee S."/>
            <person name="Li W."/>
            <person name="Lindquist E."/>
            <person name="Lopez-Garcia S."/>
            <person name="Luque E.M."/>
            <person name="Marcos A.T."/>
            <person name="Martin J."/>
            <person name="McCluskey K."/>
            <person name="Medina H.R."/>
            <person name="Miralles-Duran A."/>
            <person name="Miyazaki A."/>
            <person name="Munoz-Torres E."/>
            <person name="Oguiza J.A."/>
            <person name="Ohm R."/>
            <person name="Olmedo M."/>
            <person name="Orejas M."/>
            <person name="Ortiz-Castellanos L."/>
            <person name="Pisabarro A.G."/>
            <person name="Rodriguez-Romero J."/>
            <person name="Ruiz-Herrera J."/>
            <person name="Ruiz-Vazquez R."/>
            <person name="Sanz C."/>
            <person name="Schackwitz W."/>
            <person name="Schmutz J."/>
            <person name="Shahriari M."/>
            <person name="Shelest E."/>
            <person name="Silva-Franco F."/>
            <person name="Soanes D."/>
            <person name="Syed K."/>
            <person name="Tagua V.G."/>
            <person name="Talbot N.J."/>
            <person name="Thon M."/>
            <person name="De vries R.P."/>
            <person name="Wiebenga A."/>
            <person name="Yadav J.S."/>
            <person name="Braun E.L."/>
            <person name="Baker S."/>
            <person name="Garre V."/>
            <person name="Horwitz B."/>
            <person name="Torres-Martinez S."/>
            <person name="Idnurm A."/>
            <person name="Herrera-Estrella A."/>
            <person name="Gabaldon T."/>
            <person name="Grigoriev I.V."/>
        </authorList>
    </citation>
    <scope>NUCLEOTIDE SEQUENCE [LARGE SCALE GENOMIC DNA]</scope>
    <source>
        <strain evidence="4">NRRL 1555(-)</strain>
    </source>
</reference>
<evidence type="ECO:0000259" key="2">
    <source>
        <dbReference type="Pfam" id="PF10360"/>
    </source>
</evidence>